<name>A0ABR6BAU7_9PSEU</name>
<organism evidence="3 4">
    <name type="scientific">Kutzneria viridogrisea</name>
    <dbReference type="NCBI Taxonomy" id="47990"/>
    <lineage>
        <taxon>Bacteria</taxon>
        <taxon>Bacillati</taxon>
        <taxon>Actinomycetota</taxon>
        <taxon>Actinomycetes</taxon>
        <taxon>Pseudonocardiales</taxon>
        <taxon>Pseudonocardiaceae</taxon>
        <taxon>Kutzneria</taxon>
    </lineage>
</organism>
<dbReference type="Gene3D" id="1.10.630.10">
    <property type="entry name" value="Cytochrome P450"/>
    <property type="match status" value="1"/>
</dbReference>
<keyword evidence="2" id="KW-0560">Oxidoreductase</keyword>
<dbReference type="InterPro" id="IPR001128">
    <property type="entry name" value="Cyt_P450"/>
</dbReference>
<comment type="caution">
    <text evidence="3">The sequence shown here is derived from an EMBL/GenBank/DDBJ whole genome shotgun (WGS) entry which is preliminary data.</text>
</comment>
<dbReference type="InterPro" id="IPR036396">
    <property type="entry name" value="Cyt_P450_sf"/>
</dbReference>
<dbReference type="PRINTS" id="PR00359">
    <property type="entry name" value="BP450"/>
</dbReference>
<keyword evidence="2" id="KW-0479">Metal-binding</keyword>
<dbReference type="Pfam" id="PF00067">
    <property type="entry name" value="p450"/>
    <property type="match status" value="1"/>
</dbReference>
<reference evidence="3 4" key="1">
    <citation type="submission" date="2020-08" db="EMBL/GenBank/DDBJ databases">
        <title>Genomic Encyclopedia of Archaeal and Bacterial Type Strains, Phase II (KMG-II): from individual species to whole genera.</title>
        <authorList>
            <person name="Goeker M."/>
        </authorList>
    </citation>
    <scope>NUCLEOTIDE SEQUENCE [LARGE SCALE GENOMIC DNA]</scope>
    <source>
        <strain evidence="3 4">DSM 43850</strain>
    </source>
</reference>
<dbReference type="InterPro" id="IPR002397">
    <property type="entry name" value="Cyt_P450_B"/>
</dbReference>
<dbReference type="PRINTS" id="PR00385">
    <property type="entry name" value="P450"/>
</dbReference>
<protein>
    <submittedName>
        <fullName evidence="3">Cytochrome P450</fullName>
    </submittedName>
</protein>
<dbReference type="RefSeq" id="WP_182836425.1">
    <property type="nucleotide sequence ID" value="NZ_BAAABQ010000065.1"/>
</dbReference>
<dbReference type="CDD" id="cd11030">
    <property type="entry name" value="CYP105-like"/>
    <property type="match status" value="1"/>
</dbReference>
<dbReference type="EMBL" id="JACJID010000001">
    <property type="protein sequence ID" value="MBA8923857.1"/>
    <property type="molecule type" value="Genomic_DNA"/>
</dbReference>
<dbReference type="PANTHER" id="PTHR46696:SF1">
    <property type="entry name" value="CYTOCHROME P450 YJIB-RELATED"/>
    <property type="match status" value="1"/>
</dbReference>
<keyword evidence="4" id="KW-1185">Reference proteome</keyword>
<comment type="similarity">
    <text evidence="1 2">Belongs to the cytochrome P450 family.</text>
</comment>
<evidence type="ECO:0000313" key="4">
    <source>
        <dbReference type="Proteomes" id="UP000517916"/>
    </source>
</evidence>
<dbReference type="Proteomes" id="UP000517916">
    <property type="component" value="Unassembled WGS sequence"/>
</dbReference>
<keyword evidence="2" id="KW-0503">Monooxygenase</keyword>
<proteinExistence type="inferred from homology"/>
<dbReference type="PROSITE" id="PS00086">
    <property type="entry name" value="CYTOCHROME_P450"/>
    <property type="match status" value="1"/>
</dbReference>
<accession>A0ABR6BAU7</accession>
<dbReference type="SUPFAM" id="SSF48264">
    <property type="entry name" value="Cytochrome P450"/>
    <property type="match status" value="1"/>
</dbReference>
<dbReference type="PANTHER" id="PTHR46696">
    <property type="entry name" value="P450, PUTATIVE (EUROFUNG)-RELATED"/>
    <property type="match status" value="1"/>
</dbReference>
<evidence type="ECO:0000256" key="1">
    <source>
        <dbReference type="ARBA" id="ARBA00010617"/>
    </source>
</evidence>
<evidence type="ECO:0000256" key="2">
    <source>
        <dbReference type="RuleBase" id="RU000461"/>
    </source>
</evidence>
<dbReference type="InterPro" id="IPR017972">
    <property type="entry name" value="Cyt_P450_CS"/>
</dbReference>
<sequence length="395" mass="42880">MTTSRGAPLNLHLRRKGPEPAPELLALRESEKPIPVRMPWGPPGWLVTRYADVRAVLADAATFGNDATTDSVHKGQAHFESGLPLLNQDAPDHTRARRFLTPSFTVRKMRRLEPRIQTIVTEHLDAIEAAGSPADLVADFALPVPTLVICELLGVPAADRTDIEGYSRIRADLALPVGKRTAAAEATLARLGRIVADRRRSPGPGVIGELVSKHGHELDDEELVALADVLLFAGHTTTSNMLALGTIALLQRPEQVELVRNQQRLSYPAVEELIRYLSIVPTTVPRIVRVDTEVGGQPIRRGEVVLCSLPAANRDGTLGGDIDHLDLNRGVTAHVGFGFGVHHCVGAPLARVQLRMAFPALFQRFPRLHITKPLAQLPFLGNSFVSGISALPVGW</sequence>
<keyword evidence="2" id="KW-0408">Iron</keyword>
<gene>
    <name evidence="3" type="ORF">BC739_001054</name>
</gene>
<evidence type="ECO:0000313" key="3">
    <source>
        <dbReference type="EMBL" id="MBA8923857.1"/>
    </source>
</evidence>
<keyword evidence="2" id="KW-0349">Heme</keyword>